<keyword evidence="11" id="KW-0206">Cytoskeleton</keyword>
<keyword evidence="4" id="KW-0493">Microtubule</keyword>
<keyword evidence="7" id="KW-0243">Dynein</keyword>
<dbReference type="InterPro" id="IPR024317">
    <property type="entry name" value="Dynein_heavy_chain_D4_dom"/>
</dbReference>
<feature type="coiled-coil region" evidence="13">
    <location>
        <begin position="830"/>
        <end position="890"/>
    </location>
</feature>
<keyword evidence="9" id="KW-0969">Cilium</keyword>
<keyword evidence="25" id="KW-1185">Reference proteome</keyword>
<evidence type="ECO:0000256" key="10">
    <source>
        <dbReference type="ARBA" id="ARBA00023175"/>
    </source>
</evidence>
<dbReference type="InterPro" id="IPR041589">
    <property type="entry name" value="DNAH3_AAA_lid_1"/>
</dbReference>
<comment type="subcellular location">
    <subcellularLocation>
        <location evidence="1">Cytoplasm</location>
        <location evidence="1">Cytoskeleton</location>
        <location evidence="1">Cilium axoneme</location>
    </subcellularLocation>
</comment>
<feature type="domain" description="Dynein heavy chain AAA lid" evidence="22">
    <location>
        <begin position="3551"/>
        <end position="3667"/>
    </location>
</feature>
<keyword evidence="5" id="KW-0547">Nucleotide-binding</keyword>
<dbReference type="GO" id="GO:0005524">
    <property type="term" value="F:ATP binding"/>
    <property type="evidence" value="ECO:0007669"/>
    <property type="project" value="UniProtKB-KW"/>
</dbReference>
<dbReference type="Pfam" id="PF08393">
    <property type="entry name" value="DHC_N2"/>
    <property type="match status" value="1"/>
</dbReference>
<comment type="caution">
    <text evidence="24">The sequence shown here is derived from an EMBL/GenBank/DDBJ whole genome shotgun (WGS) entry which is preliminary data.</text>
</comment>
<feature type="domain" description="Dynein heavy chain coiled coil stalk" evidence="17">
    <location>
        <begin position="2609"/>
        <end position="2952"/>
    </location>
</feature>
<feature type="coiled-coil region" evidence="13">
    <location>
        <begin position="3165"/>
        <end position="3192"/>
    </location>
</feature>
<dbReference type="InterPro" id="IPR004273">
    <property type="entry name" value="Dynein_heavy_D6_P-loop"/>
</dbReference>
<dbReference type="Pfam" id="PF12774">
    <property type="entry name" value="AAA_6"/>
    <property type="match status" value="1"/>
</dbReference>
<sequence>MSQKRMNMAPIVKAQLPKINFTQAKREQLLVDQLLQTQQHFHDSKELINNIINEKNMEAVNQSFQDQQISYQAIKQKLEPSREIFQQKIITKPVTRQAKSSSRNRGQNSMIITLRDDSNFQWMNELSKNNIKTNIPKPARNPVKIQENFSRLSNRKNLSFQEKVNDEEINFELQGLNTNKTLKNYLTWDDPQTPQEIIEQFKNDKSYHAKCPFYQGNGYLWTDVQILDYDEQQQKFIVKILKNDQIKAVTRLSLMLKTENEADFNQRLQQCRILQKQAEEELRFFKYVTNIPDQLVTTIPVQTKINIKKKLKLNKLQNIDFEQIDFEYKLFMKKFLTLQRMNSSDYFTDFIQNRIKIRNMNDILQKHPKLKNLKKDFQQVKYQISLSPILNNKQILQTFVKMQTIKEQSFELLPTSYTYGQLPFILQNLESFNQQMHNVLKLSMFNNWRNQVIQDVQDSLRTHFNFYQTDEIGYQKSQLCLILKRIDQQFSYQNMKNLVEMNINKWINHIKSFTEESEYLSKESFLQINIVLQQLIRKKTVLHKQSTFGEERYMIFQPTRQQIISTLITPIQLIKETIQQVNKVENDIMPLIEIKQTQSVDMELIEYQFEQAIEQIVSFIDASFTKPNLILDQFNQFSYLYTKSQSHMMKRLFGDSKEKPSITYIELDKIKEKLQFYLQTVYQIERICIDEKNFQFFQVKTKQAKQTLIQKSQEIISGILNRLNEVLTDNIQRIGKLYQDMCEKILEEPKEEHEMVQLKNFIAETEVNLAKLGNEVNMLFQTLDLLHYYQYQYDNKEIENLWLLKQWPAEIKIALVEGQRNVNIKEAKFTEKLDQEKEQFIRELLVLEKQVEEIKFYEDYSQVKIFAQNVMGLKEKINNYQDKVRSFNDRESLFKQPLSDYDDLNKIKQDFDPFYKIWDLAIEYDIDKQEWYQGQFIKLQYSQVEQKMIQYYQKETMILIKFFQDNQNNQAMRLLKDLKKDLDKFKEIMWLIEYLNCEAIQKKPKIWDEIHAICGYVGDDITLNQLLEHNFLQFKIQIEDISKRATYQYDIEKRLNLVVDKCKEIKIEFVINSNIMKIDETQILLDEQLNTVLLLKQSPYVVMDKAVTVERKIILIQDTLENWRSTQRGYIYLQPIFQSEDIRKKLPQEKNKFDFIDRFWKQLIDNFVKDPLVWENIENERYKQDSKHCNDLLDYILKGLNDYLEQKRKVFPRFFFLSDDGLLEILAQTKEPLLINKHISKCYEGIHELQFDENNENIHNIISPEKNVINLYKSCNVIENDKNGNVEKWLQETDQIIIETMKILMKECSQDNDKNWYIKWPSQCIQTITQIKWTQSIEQALISQISLENVLHQIKQEIQILVKILEQKNLNTYQCIQISQIIILLVHNRTQTERLCKFESLKETDFNWLINLRFYDEKILRISLLSCNIQYGFEYYGLTQRLVITPLTDRCYRTLIMAFQNHYGGAPEGPAGTGKTETVKDLAKCLGIQCIVFNCSEGLNVISMSKFFKGLICCGAWCCFDEFNRIDLEVLSVVAQQIIIIQQGIQEKKKLIYFETDEYTLNKSCQINITMNPGYVGRYELPDNLKILFRPCAMIQPDYQLIAEIFLYSIGFQQANFLSNKIIIALQLAQEQLSTQDHYDFGMRSLKTVLHTISQLKNEDEQTKCIQALINVNLGKLINKDVQLFFSIIQDLFPNNNIEQTYNDSSLLDTCQILKLESNEIFIKKCVQMDQLMNVRHGIMIIGETMSGKSKLIDVLAHKHNYIINKINPKALQIDQLFGKLDRNTKQFFDGVIPIIFRQQINQLIVFDGPVDTLWIENLNTVLDDNKKLCLSSGEIIKLYEKTLIIFETSDLQQASPATVSRCGMLFMEQLEWKIILDNQNFNETIQKKALWLFDCTLGFMQGNFYITCTDTQLVQQCLKMMKTFNYQNEDQQINVLLFCILWVMGGVCDENQRKNLNQMIMKLITASNDVIQQFSIKNKYQYEPQALHLRFIEPINKPNLFDFYFDINKNCWLFWNVDPQQSYINQQKSFDNLFIKCIDTIKTQFWINQCFQQKINLILIGQTGSGKTILIQQTRQQYQNYAQLQLTFSGQSQINYIQQLIENKVNQRRCKGHFGPEENKPVCSIFIDDLSMNESPNELIRQHLDMKGWYDIETKELKHLEDTIYVCATQKQVNPRFMRHFLLLYVPQYSNESLIKIFNSLNQWILNQWGQKQLVNNAIIKMSNLIVNNTIELFNFVKQEYLPTPSRCHYIFNLKDVWKIFKGIYQGDIRLIQKDRDLVNLWQYECQRVFSDRMIDFDKFNQKLLDLIVQNMKKNYELKQFYYTNIIPINLENQNKSKIYQSVDKQVLQEFLHSKLNEYQKIIQDNNIVLFEYAINHIIRIIRGLGFGNMLLIGLTGSGRQSLSNLSSYILYDKEMNNYTNDKDELQQILKQAGLELKNTILYANCNQIKDQNLEQICNLINFGEMQNLYTSEDKNKLIEDLNEYHINYSQFVNQTHQNLHFILSINPNGEQFRNRIRQFPTLINNTSLDYFTEWPQEALIETQQQFDIDVLSIFSIIKKESQQYCRQVKNYQPYFQIYQPSFLEYLEQYKLLYSQKQNETDKFIQRYTYGVDKILQTESDVTLMKATLQELHPKLHKLTLENSHLLINLQKKHKEADIKKQQCEQEEYECNQEKQKADKLRQECQDELDKVLPLLASATSALEKITNEDMIQLKSFQKPPLAVSIVMEGMCYIFDEQVKWKQKEPGSQEKVQDFWEHAKKNLLNDKLIKKVRDFKEEQIKAITSIRIQKIKGLQLDDKVFNASKAAGNLSLWIRAVVDTYEAYLIIDPKQILLKNAIQQLKITELELKQKNDALKEILRFLHTLQNDYNQAKLEKDQLQQDVNRCQIQLERAEKLINGLIQEKDSWKQKAHQYKSKKQFLQGDCMLSSAIITFFGPFPLGFRDTILEQFKVQLQNIPISQNFSLLNTLSNQITVGQWINQMKLPNDQLSIDNAIIIQNSTKWILLIDPQNQGSQWLQIWNQKLNSQFNFENSMQIGHPVLLEEPEENQIPFPYGTFAKLNDKKIELHPDFRLFIKSKNPKYSPEISIHLKFINFEVTQEGLEDFLVNYIVGVEEPQKEEIRQRNIKDYYDNKQKQQQTEDSILKLLHGTDGNILEDETLILTLQKSKNEQIEIEDKLKKAENDKETFQKISNQYKTITKKISIIYLVIRDLQKLEFVYIWSLEKYIQIFDQSIKSFKSISQNQQVEKNKYIFQQFTKLLYAYICQSLLEKDKLTFITMLFLKILLIENIITQEEISFLLNLHSNYALIQSQVQCPEYFTQSQWNQLNDYAFQFKNNQIIQKLKTNYFEFINNNYILELKPFHLLIIIKIIKPQQFIFQLQQTIEYYLDKHFTIIPQFNIEPLKILSNTPILFILSSGSDPLNFIRREAKFQKIKLQTLSLGQGQNQIAEMSIKKAIDENQWIIIQNLHLAKSFMRLIEQISENDLQKVQKDSKFRLFLTSNPIDSLSIKLLQKSEKFTFEYPQGYKNNLQRIYSSIEEKQFNDKPLEYKSQLYGLAQFHAIVLGRRKYRNIGWNYNYDFSQADLEISQKQLLDYDMEGLKYLISELNYGGRVIDNNDRLLLKILLDKYLVIQDSEYPMILSDYLEQINKLSYQDDNQLFGLHLNAEINQKINETNDLNEKLCNISSVLDINDQGEQLRLLISSISLNTLQCDHLEYQYSNPINTILIQECYRFNKLIIQIKNDLEYILKSLDGLEVMNQEIEQICYQLLQGVIPFKWLQKSYLTTNNLINYIQNLQERIKYFQKWLENGIPELINISYFFYPQTFLTGVKQDYARKNQVPVDTLNFEFKICNHNFEGYLIEGLLFDQCQWDEEQQNIVEPKINLLYSQVPLISINLTTQLQISEDHLQIPVYNTNKRNKKIMDISLKTNEPPEFWIIRGIAIICQN</sequence>
<evidence type="ECO:0000256" key="1">
    <source>
        <dbReference type="ARBA" id="ARBA00004430"/>
    </source>
</evidence>
<evidence type="ECO:0008006" key="26">
    <source>
        <dbReference type="Google" id="ProtNLM"/>
    </source>
</evidence>
<dbReference type="Pfam" id="PF17852">
    <property type="entry name" value="Dynein_AAA_lid"/>
    <property type="match status" value="1"/>
</dbReference>
<dbReference type="Pfam" id="PF12775">
    <property type="entry name" value="AAA_7"/>
    <property type="match status" value="1"/>
</dbReference>
<dbReference type="GO" id="GO:0005930">
    <property type="term" value="C:axoneme"/>
    <property type="evidence" value="ECO:0007669"/>
    <property type="project" value="UniProtKB-SubCell"/>
</dbReference>
<feature type="coiled-coil region" evidence="13">
    <location>
        <begin position="2835"/>
        <end position="2918"/>
    </location>
</feature>
<evidence type="ECO:0000256" key="12">
    <source>
        <dbReference type="ARBA" id="ARBA00023273"/>
    </source>
</evidence>
<dbReference type="GO" id="GO:0030286">
    <property type="term" value="C:dynein complex"/>
    <property type="evidence" value="ECO:0007669"/>
    <property type="project" value="UniProtKB-KW"/>
</dbReference>
<evidence type="ECO:0000256" key="5">
    <source>
        <dbReference type="ARBA" id="ARBA00022741"/>
    </source>
</evidence>
<protein>
    <recommendedName>
        <fullName evidence="26">Dynein heavy chain</fullName>
    </recommendedName>
</protein>
<dbReference type="Pfam" id="PF12781">
    <property type="entry name" value="AAA_9"/>
    <property type="match status" value="1"/>
</dbReference>
<evidence type="ECO:0000256" key="4">
    <source>
        <dbReference type="ARBA" id="ARBA00022701"/>
    </source>
</evidence>
<keyword evidence="8 13" id="KW-0175">Coiled coil</keyword>
<dbReference type="GO" id="GO:0045505">
    <property type="term" value="F:dynein intermediate chain binding"/>
    <property type="evidence" value="ECO:0007669"/>
    <property type="project" value="InterPro"/>
</dbReference>
<dbReference type="InterPro" id="IPR041228">
    <property type="entry name" value="Dynein_C"/>
</dbReference>
<keyword evidence="6" id="KW-0067">ATP-binding</keyword>
<dbReference type="GO" id="GO:0051959">
    <property type="term" value="F:dynein light intermediate chain binding"/>
    <property type="evidence" value="ECO:0007669"/>
    <property type="project" value="InterPro"/>
</dbReference>
<dbReference type="EMBL" id="CAJJDN010000041">
    <property type="protein sequence ID" value="CAD8081115.1"/>
    <property type="molecule type" value="Genomic_DNA"/>
</dbReference>
<evidence type="ECO:0000256" key="2">
    <source>
        <dbReference type="ARBA" id="ARBA00008887"/>
    </source>
</evidence>
<dbReference type="GO" id="GO:0007018">
    <property type="term" value="P:microtubule-based movement"/>
    <property type="evidence" value="ECO:0007669"/>
    <property type="project" value="InterPro"/>
</dbReference>
<evidence type="ECO:0000256" key="11">
    <source>
        <dbReference type="ARBA" id="ARBA00023212"/>
    </source>
</evidence>
<evidence type="ECO:0000259" key="18">
    <source>
        <dbReference type="Pfam" id="PF12780"/>
    </source>
</evidence>
<evidence type="ECO:0000256" key="7">
    <source>
        <dbReference type="ARBA" id="ARBA00023017"/>
    </source>
</evidence>
<feature type="domain" description="Dynein heavy chain AAA 5 extension" evidence="20">
    <location>
        <begin position="1892"/>
        <end position="2017"/>
    </location>
</feature>
<dbReference type="Pfam" id="PF17857">
    <property type="entry name" value="AAA_lid_1"/>
    <property type="match status" value="1"/>
</dbReference>
<dbReference type="Pfam" id="PF12777">
    <property type="entry name" value="MT"/>
    <property type="match status" value="1"/>
</dbReference>
<keyword evidence="12" id="KW-0966">Cell projection</keyword>
<feature type="domain" description="Dynein heavy chain C-terminal" evidence="23">
    <location>
        <begin position="3700"/>
        <end position="3946"/>
    </location>
</feature>
<dbReference type="InterPro" id="IPR024743">
    <property type="entry name" value="Dynein_HC_stalk"/>
</dbReference>
<dbReference type="Pfam" id="PF12780">
    <property type="entry name" value="AAA_8"/>
    <property type="match status" value="1"/>
</dbReference>
<dbReference type="InterPro" id="IPR041466">
    <property type="entry name" value="Dynein_AAA5_ext"/>
</dbReference>
<evidence type="ECO:0000256" key="3">
    <source>
        <dbReference type="ARBA" id="ARBA00022490"/>
    </source>
</evidence>
<dbReference type="InterPro" id="IPR041658">
    <property type="entry name" value="AAA_lid_11"/>
</dbReference>
<evidence type="ECO:0000259" key="16">
    <source>
        <dbReference type="Pfam" id="PF12774"/>
    </source>
</evidence>
<evidence type="ECO:0000259" key="20">
    <source>
        <dbReference type="Pfam" id="PF17852"/>
    </source>
</evidence>
<feature type="domain" description="Dynein heavy chain hydrolytic ATP-binding dynein motor region" evidence="16">
    <location>
        <begin position="1431"/>
        <end position="1750"/>
    </location>
</feature>
<keyword evidence="10" id="KW-0505">Motor protein</keyword>
<dbReference type="FunFam" id="3.40.50.300:FF:000063">
    <property type="entry name" value="dynein heavy chain 6, axonemal"/>
    <property type="match status" value="1"/>
</dbReference>
<evidence type="ECO:0000256" key="9">
    <source>
        <dbReference type="ARBA" id="ARBA00023069"/>
    </source>
</evidence>
<evidence type="ECO:0000313" key="24">
    <source>
        <dbReference type="EMBL" id="CAD8081115.1"/>
    </source>
</evidence>
<reference evidence="24" key="1">
    <citation type="submission" date="2021-01" db="EMBL/GenBank/DDBJ databases">
        <authorList>
            <consortium name="Genoscope - CEA"/>
            <person name="William W."/>
        </authorList>
    </citation>
    <scope>NUCLEOTIDE SEQUENCE</scope>
</reference>
<dbReference type="PANTHER" id="PTHR45703">
    <property type="entry name" value="DYNEIN HEAVY CHAIN"/>
    <property type="match status" value="1"/>
</dbReference>
<dbReference type="GO" id="GO:0005874">
    <property type="term" value="C:microtubule"/>
    <property type="evidence" value="ECO:0007669"/>
    <property type="project" value="UniProtKB-KW"/>
</dbReference>
<feature type="domain" description="Dynein heavy chain AAA module D4" evidence="18">
    <location>
        <begin position="2368"/>
        <end position="2593"/>
    </location>
</feature>
<dbReference type="FunFam" id="1.10.8.710:FF:000001">
    <property type="entry name" value="Dynein axonemal heavy chain 2"/>
    <property type="match status" value="1"/>
</dbReference>
<evidence type="ECO:0000259" key="14">
    <source>
        <dbReference type="Pfam" id="PF03028"/>
    </source>
</evidence>
<evidence type="ECO:0000256" key="6">
    <source>
        <dbReference type="ARBA" id="ARBA00022840"/>
    </source>
</evidence>
<feature type="domain" description="Dynein heavy chain region D6 P-loop" evidence="14">
    <location>
        <begin position="3409"/>
        <end position="3520"/>
    </location>
</feature>
<organism evidence="24 25">
    <name type="scientific">Paramecium sonneborni</name>
    <dbReference type="NCBI Taxonomy" id="65129"/>
    <lineage>
        <taxon>Eukaryota</taxon>
        <taxon>Sar</taxon>
        <taxon>Alveolata</taxon>
        <taxon>Ciliophora</taxon>
        <taxon>Intramacronucleata</taxon>
        <taxon>Oligohymenophorea</taxon>
        <taxon>Peniculida</taxon>
        <taxon>Parameciidae</taxon>
        <taxon>Paramecium</taxon>
    </lineage>
</organism>
<dbReference type="PANTHER" id="PTHR45703:SF36">
    <property type="entry name" value="DYNEIN HEAVY CHAIN, CYTOPLASMIC"/>
    <property type="match status" value="1"/>
</dbReference>
<comment type="similarity">
    <text evidence="2">Belongs to the dynein heavy chain family.</text>
</comment>
<evidence type="ECO:0000259" key="22">
    <source>
        <dbReference type="Pfam" id="PF18198"/>
    </source>
</evidence>
<dbReference type="InterPro" id="IPR026983">
    <property type="entry name" value="DHC"/>
</dbReference>
<feature type="domain" description="Dynein heavy chain ATP-binding dynein motor region" evidence="19">
    <location>
        <begin position="2978"/>
        <end position="3175"/>
    </location>
</feature>
<feature type="domain" description="Dynein heavy chain 3 AAA+ lid" evidence="21">
    <location>
        <begin position="2230"/>
        <end position="2316"/>
    </location>
</feature>
<gene>
    <name evidence="24" type="ORF">PSON_ATCC_30995.1.T0410240</name>
</gene>
<evidence type="ECO:0000256" key="8">
    <source>
        <dbReference type="ARBA" id="ARBA00023054"/>
    </source>
</evidence>
<evidence type="ECO:0000256" key="13">
    <source>
        <dbReference type="SAM" id="Coils"/>
    </source>
</evidence>
<keyword evidence="3" id="KW-0963">Cytoplasm</keyword>
<evidence type="ECO:0000259" key="23">
    <source>
        <dbReference type="Pfam" id="PF18199"/>
    </source>
</evidence>
<dbReference type="InterPro" id="IPR035706">
    <property type="entry name" value="AAA_9"/>
</dbReference>
<feature type="domain" description="Dynein heavy chain linker" evidence="15">
    <location>
        <begin position="904"/>
        <end position="1308"/>
    </location>
</feature>
<evidence type="ECO:0000259" key="19">
    <source>
        <dbReference type="Pfam" id="PF12781"/>
    </source>
</evidence>
<dbReference type="InterPro" id="IPR035699">
    <property type="entry name" value="AAA_6"/>
</dbReference>
<dbReference type="Pfam" id="PF18199">
    <property type="entry name" value="Dynein_C"/>
    <property type="match status" value="1"/>
</dbReference>
<dbReference type="OrthoDB" id="286107at2759"/>
<dbReference type="Pfam" id="PF18198">
    <property type="entry name" value="AAA_lid_11"/>
    <property type="match status" value="1"/>
</dbReference>
<evidence type="ECO:0000259" key="17">
    <source>
        <dbReference type="Pfam" id="PF12777"/>
    </source>
</evidence>
<evidence type="ECO:0000313" key="25">
    <source>
        <dbReference type="Proteomes" id="UP000692954"/>
    </source>
</evidence>
<accession>A0A8S1MW49</accession>
<proteinExistence type="inferred from homology"/>
<evidence type="ECO:0000259" key="15">
    <source>
        <dbReference type="Pfam" id="PF08393"/>
    </source>
</evidence>
<feature type="coiled-coil region" evidence="13">
    <location>
        <begin position="2648"/>
        <end position="2692"/>
    </location>
</feature>
<dbReference type="InterPro" id="IPR013602">
    <property type="entry name" value="Dynein_heavy_linker"/>
</dbReference>
<dbReference type="Proteomes" id="UP000692954">
    <property type="component" value="Unassembled WGS sequence"/>
</dbReference>
<dbReference type="Pfam" id="PF03028">
    <property type="entry name" value="Dynein_heavy"/>
    <property type="match status" value="1"/>
</dbReference>
<name>A0A8S1MW49_9CILI</name>
<evidence type="ECO:0000259" key="21">
    <source>
        <dbReference type="Pfam" id="PF17857"/>
    </source>
</evidence>
<dbReference type="GO" id="GO:0008569">
    <property type="term" value="F:minus-end-directed microtubule motor activity"/>
    <property type="evidence" value="ECO:0007669"/>
    <property type="project" value="InterPro"/>
</dbReference>